<feature type="signal peptide" evidence="1">
    <location>
        <begin position="1"/>
        <end position="26"/>
    </location>
</feature>
<dbReference type="InterPro" id="IPR013424">
    <property type="entry name" value="Ice-binding_C"/>
</dbReference>
<dbReference type="GeneID" id="58722310"/>
<evidence type="ECO:0000313" key="3">
    <source>
        <dbReference type="Proteomes" id="UP000570851"/>
    </source>
</evidence>
<dbReference type="NCBIfam" id="TIGR02595">
    <property type="entry name" value="PEP_CTERM"/>
    <property type="match status" value="1"/>
</dbReference>
<dbReference type="Proteomes" id="UP000570851">
    <property type="component" value="Unassembled WGS sequence"/>
</dbReference>
<protein>
    <submittedName>
        <fullName evidence="2">PEP-CTERM sorting domain-containing protein</fullName>
    </submittedName>
</protein>
<proteinExistence type="predicted"/>
<gene>
    <name evidence="2" type="ORF">GNE12_04620</name>
</gene>
<dbReference type="EMBL" id="JACKZP010000010">
    <property type="protein sequence ID" value="MBC1301196.1"/>
    <property type="molecule type" value="Genomic_DNA"/>
</dbReference>
<evidence type="ECO:0000256" key="1">
    <source>
        <dbReference type="SAM" id="SignalP"/>
    </source>
</evidence>
<feature type="chain" id="PRO_5045399899" evidence="1">
    <location>
        <begin position="27"/>
        <end position="327"/>
    </location>
</feature>
<evidence type="ECO:0000313" key="2">
    <source>
        <dbReference type="EMBL" id="MBC1301196.1"/>
    </source>
</evidence>
<comment type="caution">
    <text evidence="2">The sequence shown here is derived from an EMBL/GenBank/DDBJ whole genome shotgun (WGS) entry which is preliminary data.</text>
</comment>
<organism evidence="2 3">
    <name type="scientific">Trichormus variabilis N2B</name>
    <dbReference type="NCBI Taxonomy" id="2681315"/>
    <lineage>
        <taxon>Bacteria</taxon>
        <taxon>Bacillati</taxon>
        <taxon>Cyanobacteriota</taxon>
        <taxon>Cyanophyceae</taxon>
        <taxon>Nostocales</taxon>
        <taxon>Nostocaceae</taxon>
        <taxon>Trichormus</taxon>
    </lineage>
</organism>
<name>A0ABR6S4N7_ANAVA</name>
<keyword evidence="1" id="KW-0732">Signal</keyword>
<dbReference type="RefSeq" id="WP_011321400.1">
    <property type="nucleotide sequence ID" value="NZ_JACKZP010000010.1"/>
</dbReference>
<accession>A0ABR6S4N7</accession>
<sequence>MSKLHTFLRANIIIAATVLMPITAQAASFDYDQLTLFSTRPIDSNYVLSFFGDVSNNEGYTLINNASSTAPDSGHVSTAKNALPGNSAYYTTGRDASPDSATAGGRSATLESVMGFPNFFKYLEDNNISLSTIGYSYGQKAGLDYRKTLNLGKDELGKDWWATPDSPIEQRIYRANPGDTKSFITFGTTPIITYNNSPIYFAVDNGDTPDFTDNFNVFLGDPKKPNKVAGLSSLESGLADAFLKDVAAAGGLIQEVSEDILKPDQVQTSLVQIDGETYDITYIGFPITIRAVQGSVSVPEPSTTLGFMLLVGGGVVTQIKRHKRSVQ</sequence>
<keyword evidence="3" id="KW-1185">Reference proteome</keyword>
<reference evidence="2 3" key="1">
    <citation type="submission" date="2019-11" db="EMBL/GenBank/DDBJ databases">
        <title>Comparison of genomes from free-living endosymbiotic cyanobacteria isolated from Azolla.</title>
        <authorList>
            <person name="Thiel T."/>
            <person name="Pratte B."/>
        </authorList>
    </citation>
    <scope>NUCLEOTIDE SEQUENCE [LARGE SCALE GENOMIC DNA]</scope>
    <source>
        <strain evidence="2 3">N2B</strain>
    </source>
</reference>